<keyword evidence="1" id="KW-0812">Transmembrane</keyword>
<comment type="caution">
    <text evidence="3">The sequence shown here is derived from an EMBL/GenBank/DDBJ whole genome shotgun (WGS) entry which is preliminary data.</text>
</comment>
<sequence>MAEFSKKRILFTAVSAMCVLTVLSLYGYYTEISCEGSNNGQHRQRLEAADFTIPSDDVLANMTRADWLNVFWKYINRLQALCKDVIRVGTLNDGGKEICVDEPYRPRAPCIIYSFGINNNFLFDNAAVDLFGCDVYCFDPSMTNSSGRVSEHVWFYKLGLAGENKVSSKGWSLKTLDAIKQMLGHSNKTIDILKVDIEGDEWASFLQMVPAGSLRNVKQIAMETHFLSKHPHLSEMFGNDQIPGNMQLSALRQLYEAGFRIFMRERNLVLHQKWPGLTRPITNLNEISLIQENFAYA</sequence>
<feature type="domain" description="Methyltransferase" evidence="2">
    <location>
        <begin position="74"/>
        <end position="268"/>
    </location>
</feature>
<organism evidence="3 4">
    <name type="scientific">Dreissena polymorpha</name>
    <name type="common">Zebra mussel</name>
    <name type="synonym">Mytilus polymorpha</name>
    <dbReference type="NCBI Taxonomy" id="45954"/>
    <lineage>
        <taxon>Eukaryota</taxon>
        <taxon>Metazoa</taxon>
        <taxon>Spiralia</taxon>
        <taxon>Lophotrochozoa</taxon>
        <taxon>Mollusca</taxon>
        <taxon>Bivalvia</taxon>
        <taxon>Autobranchia</taxon>
        <taxon>Heteroconchia</taxon>
        <taxon>Euheterodonta</taxon>
        <taxon>Imparidentia</taxon>
        <taxon>Neoheterodontei</taxon>
        <taxon>Myida</taxon>
        <taxon>Dreissenoidea</taxon>
        <taxon>Dreissenidae</taxon>
        <taxon>Dreissena</taxon>
    </lineage>
</organism>
<dbReference type="InterPro" id="IPR025714">
    <property type="entry name" value="Methyltranfer_dom"/>
</dbReference>
<keyword evidence="1" id="KW-1133">Transmembrane helix</keyword>
<keyword evidence="4" id="KW-1185">Reference proteome</keyword>
<proteinExistence type="predicted"/>
<dbReference type="PANTHER" id="PTHR32026">
    <property type="entry name" value="METHYLTRANSFERASE-LIKE PROTEIN 24"/>
    <property type="match status" value="1"/>
</dbReference>
<gene>
    <name evidence="3" type="ORF">DPMN_134892</name>
</gene>
<dbReference type="EMBL" id="JAIWYP010000006">
    <property type="protein sequence ID" value="KAH3806569.1"/>
    <property type="molecule type" value="Genomic_DNA"/>
</dbReference>
<evidence type="ECO:0000313" key="4">
    <source>
        <dbReference type="Proteomes" id="UP000828390"/>
    </source>
</evidence>
<evidence type="ECO:0000259" key="2">
    <source>
        <dbReference type="Pfam" id="PF13383"/>
    </source>
</evidence>
<dbReference type="InterPro" id="IPR026913">
    <property type="entry name" value="METTL24"/>
</dbReference>
<accession>A0A9D4JE69</accession>
<reference evidence="3" key="1">
    <citation type="journal article" date="2019" name="bioRxiv">
        <title>The Genome of the Zebra Mussel, Dreissena polymorpha: A Resource for Invasive Species Research.</title>
        <authorList>
            <person name="McCartney M.A."/>
            <person name="Auch B."/>
            <person name="Kono T."/>
            <person name="Mallez S."/>
            <person name="Zhang Y."/>
            <person name="Obille A."/>
            <person name="Becker A."/>
            <person name="Abrahante J.E."/>
            <person name="Garbe J."/>
            <person name="Badalamenti J.P."/>
            <person name="Herman A."/>
            <person name="Mangelson H."/>
            <person name="Liachko I."/>
            <person name="Sullivan S."/>
            <person name="Sone E.D."/>
            <person name="Koren S."/>
            <person name="Silverstein K.A.T."/>
            <person name="Beckman K.B."/>
            <person name="Gohl D.M."/>
        </authorList>
    </citation>
    <scope>NUCLEOTIDE SEQUENCE</scope>
    <source>
        <strain evidence="3">Duluth1</strain>
        <tissue evidence="3">Whole animal</tissue>
    </source>
</reference>
<dbReference type="Pfam" id="PF13383">
    <property type="entry name" value="Methyltransf_22"/>
    <property type="match status" value="1"/>
</dbReference>
<evidence type="ECO:0000256" key="1">
    <source>
        <dbReference type="SAM" id="Phobius"/>
    </source>
</evidence>
<dbReference type="Proteomes" id="UP000828390">
    <property type="component" value="Unassembled WGS sequence"/>
</dbReference>
<name>A0A9D4JE69_DREPO</name>
<keyword evidence="1" id="KW-0472">Membrane</keyword>
<dbReference type="PANTHER" id="PTHR32026:SF10">
    <property type="entry name" value="METHYLTRANSFERASE-LIKE PROTEIN 24-RELATED"/>
    <property type="match status" value="1"/>
</dbReference>
<feature type="transmembrane region" description="Helical" evidence="1">
    <location>
        <begin position="9"/>
        <end position="29"/>
    </location>
</feature>
<dbReference type="OrthoDB" id="10006218at2759"/>
<dbReference type="AlphaFoldDB" id="A0A9D4JE69"/>
<protein>
    <recommendedName>
        <fullName evidence="2">Methyltransferase domain-containing protein</fullName>
    </recommendedName>
</protein>
<reference evidence="3" key="2">
    <citation type="submission" date="2020-11" db="EMBL/GenBank/DDBJ databases">
        <authorList>
            <person name="McCartney M.A."/>
            <person name="Auch B."/>
            <person name="Kono T."/>
            <person name="Mallez S."/>
            <person name="Becker A."/>
            <person name="Gohl D.M."/>
            <person name="Silverstein K.A.T."/>
            <person name="Koren S."/>
            <person name="Bechman K.B."/>
            <person name="Herman A."/>
            <person name="Abrahante J.E."/>
            <person name="Garbe J."/>
        </authorList>
    </citation>
    <scope>NUCLEOTIDE SEQUENCE</scope>
    <source>
        <strain evidence="3">Duluth1</strain>
        <tissue evidence="3">Whole animal</tissue>
    </source>
</reference>
<evidence type="ECO:0000313" key="3">
    <source>
        <dbReference type="EMBL" id="KAH3806569.1"/>
    </source>
</evidence>